<dbReference type="Proteomes" id="UP000594260">
    <property type="component" value="Unplaced"/>
</dbReference>
<feature type="transmembrane region" description="Helical" evidence="5">
    <location>
        <begin position="222"/>
        <end position="244"/>
    </location>
</feature>
<keyword evidence="7" id="KW-1185">Reference proteome</keyword>
<keyword evidence="3 5" id="KW-1133">Transmembrane helix</keyword>
<comment type="subcellular location">
    <subcellularLocation>
        <location evidence="1">Membrane</location>
        <topology evidence="1">Multi-pass membrane protein</topology>
    </subcellularLocation>
</comment>
<dbReference type="CDD" id="cd10428">
    <property type="entry name" value="LFG_like"/>
    <property type="match status" value="1"/>
</dbReference>
<proteinExistence type="inferred from homology"/>
<dbReference type="EnsemblMetazoa" id="XM_022795148">
    <property type="protein sequence ID" value="XP_022650883"/>
    <property type="gene ID" value="LOC111246003"/>
</dbReference>
<dbReference type="GeneID" id="111246003"/>
<dbReference type="CTD" id="36418"/>
<feature type="transmembrane region" description="Helical" evidence="5">
    <location>
        <begin position="163"/>
        <end position="183"/>
    </location>
</feature>
<evidence type="ECO:0000256" key="3">
    <source>
        <dbReference type="ARBA" id="ARBA00022989"/>
    </source>
</evidence>
<dbReference type="GO" id="GO:2001234">
    <property type="term" value="P:negative regulation of apoptotic signaling pathway"/>
    <property type="evidence" value="ECO:0007669"/>
    <property type="project" value="TreeGrafter"/>
</dbReference>
<dbReference type="GO" id="GO:0005783">
    <property type="term" value="C:endoplasmic reticulum"/>
    <property type="evidence" value="ECO:0007669"/>
    <property type="project" value="TreeGrafter"/>
</dbReference>
<comment type="similarity">
    <text evidence="5">Belongs to the BI1 family.</text>
</comment>
<organism evidence="6 7">
    <name type="scientific">Varroa destructor</name>
    <name type="common">Honeybee mite</name>
    <dbReference type="NCBI Taxonomy" id="109461"/>
    <lineage>
        <taxon>Eukaryota</taxon>
        <taxon>Metazoa</taxon>
        <taxon>Ecdysozoa</taxon>
        <taxon>Arthropoda</taxon>
        <taxon>Chelicerata</taxon>
        <taxon>Arachnida</taxon>
        <taxon>Acari</taxon>
        <taxon>Parasitiformes</taxon>
        <taxon>Mesostigmata</taxon>
        <taxon>Gamasina</taxon>
        <taxon>Dermanyssoidea</taxon>
        <taxon>Varroidae</taxon>
        <taxon>Varroa</taxon>
    </lineage>
</organism>
<dbReference type="Pfam" id="PF01027">
    <property type="entry name" value="Bax1-I"/>
    <property type="match status" value="1"/>
</dbReference>
<keyword evidence="2 5" id="KW-0812">Transmembrane</keyword>
<feature type="transmembrane region" description="Helical" evidence="5">
    <location>
        <begin position="189"/>
        <end position="210"/>
    </location>
</feature>
<evidence type="ECO:0000313" key="6">
    <source>
        <dbReference type="EnsemblMetazoa" id="XP_022650883"/>
    </source>
</evidence>
<feature type="transmembrane region" description="Helical" evidence="5">
    <location>
        <begin position="104"/>
        <end position="124"/>
    </location>
</feature>
<feature type="transmembrane region" description="Helical" evidence="5">
    <location>
        <begin position="75"/>
        <end position="92"/>
    </location>
</feature>
<dbReference type="InterPro" id="IPR006214">
    <property type="entry name" value="Bax_inhibitor_1-related"/>
</dbReference>
<name>A0A7M7JFA6_VARDE</name>
<reference evidence="6" key="1">
    <citation type="submission" date="2021-01" db="UniProtKB">
        <authorList>
            <consortium name="EnsemblMetazoa"/>
        </authorList>
    </citation>
    <scope>IDENTIFICATION</scope>
</reference>
<sequence>MESGSLPDGVSPTLIYHNFSGPPAYSVFGLSKEKERCGFMRKVYIILSLQMVVTAGIAASFVLIQPVKRWTLDHYWIVLVALAIYLPLYFILACCTSVRRSSPLNVILLTLITLAMSILVGIISSTYPTFSIILVFGISAISCLGVTLFAFKTKFDFTSCFGVIFVLFVVMVLFGLVLVFVRITAVHQVYAGLGASLYMLYLSFDTHMVMGRKKYQLSGEDYVFGALTLYADIVNIFFFVLQFMGQR</sequence>
<keyword evidence="4 5" id="KW-0472">Membrane</keyword>
<evidence type="ECO:0000256" key="2">
    <source>
        <dbReference type="ARBA" id="ARBA00022692"/>
    </source>
</evidence>
<evidence type="ECO:0000256" key="1">
    <source>
        <dbReference type="ARBA" id="ARBA00004141"/>
    </source>
</evidence>
<evidence type="ECO:0000313" key="7">
    <source>
        <dbReference type="Proteomes" id="UP000594260"/>
    </source>
</evidence>
<feature type="transmembrane region" description="Helical" evidence="5">
    <location>
        <begin position="43"/>
        <end position="63"/>
    </location>
</feature>
<protein>
    <submittedName>
        <fullName evidence="6">Uncharacterized protein</fullName>
    </submittedName>
</protein>
<evidence type="ECO:0000256" key="4">
    <source>
        <dbReference type="ARBA" id="ARBA00023136"/>
    </source>
</evidence>
<evidence type="ECO:0000256" key="5">
    <source>
        <dbReference type="RuleBase" id="RU004379"/>
    </source>
</evidence>
<accession>A0A7M7JFA6</accession>
<dbReference type="GO" id="GO:0005794">
    <property type="term" value="C:Golgi apparatus"/>
    <property type="evidence" value="ECO:0007669"/>
    <property type="project" value="TreeGrafter"/>
</dbReference>
<dbReference type="PANTHER" id="PTHR23291">
    <property type="entry name" value="BAX INHIBITOR-RELATED"/>
    <property type="match status" value="1"/>
</dbReference>
<feature type="transmembrane region" description="Helical" evidence="5">
    <location>
        <begin position="130"/>
        <end position="151"/>
    </location>
</feature>
<dbReference type="RefSeq" id="XP_022650883.1">
    <property type="nucleotide sequence ID" value="XM_022795148.1"/>
</dbReference>
<dbReference type="AlphaFoldDB" id="A0A7M7JFA6"/>
<dbReference type="GO" id="GO:0016020">
    <property type="term" value="C:membrane"/>
    <property type="evidence" value="ECO:0007669"/>
    <property type="project" value="UniProtKB-SubCell"/>
</dbReference>
<dbReference type="PANTHER" id="PTHR23291:SF127">
    <property type="entry name" value="PROTEIN LIFEGUARD 1-LIKE"/>
    <property type="match status" value="1"/>
</dbReference>